<dbReference type="InterPro" id="IPR036928">
    <property type="entry name" value="AS_sf"/>
</dbReference>
<dbReference type="PANTHER" id="PTHR11895:SF76">
    <property type="entry name" value="INDOLEACETAMIDE HYDROLASE"/>
    <property type="match status" value="1"/>
</dbReference>
<dbReference type="PROSITE" id="PS00571">
    <property type="entry name" value="AMIDASES"/>
    <property type="match status" value="1"/>
</dbReference>
<dbReference type="RefSeq" id="WP_306737536.1">
    <property type="nucleotide sequence ID" value="NZ_JANHAX010000008.1"/>
</dbReference>
<dbReference type="InterPro" id="IPR020556">
    <property type="entry name" value="Amidase_CS"/>
</dbReference>
<accession>A0AAE4B6D3</accession>
<dbReference type="EMBL" id="JANHAX010000008">
    <property type="protein sequence ID" value="MDQ2092225.1"/>
    <property type="molecule type" value="Genomic_DNA"/>
</dbReference>
<dbReference type="InterPro" id="IPR023631">
    <property type="entry name" value="Amidase_dom"/>
</dbReference>
<dbReference type="Gene3D" id="3.90.1300.10">
    <property type="entry name" value="Amidase signature (AS) domain"/>
    <property type="match status" value="1"/>
</dbReference>
<reference evidence="2" key="1">
    <citation type="submission" date="2022-07" db="EMBL/GenBank/DDBJ databases">
        <authorList>
            <person name="Otstavnykh N."/>
            <person name="Isaeva M."/>
            <person name="Bystritskaya E."/>
        </authorList>
    </citation>
    <scope>NUCLEOTIDE SEQUENCE</scope>
    <source>
        <strain evidence="2">KCTC 52189</strain>
    </source>
</reference>
<evidence type="ECO:0000313" key="2">
    <source>
        <dbReference type="EMBL" id="MDQ2092225.1"/>
    </source>
</evidence>
<evidence type="ECO:0000259" key="1">
    <source>
        <dbReference type="Pfam" id="PF01425"/>
    </source>
</evidence>
<evidence type="ECO:0000313" key="3">
    <source>
        <dbReference type="Proteomes" id="UP001226762"/>
    </source>
</evidence>
<keyword evidence="3" id="KW-1185">Reference proteome</keyword>
<dbReference type="PANTHER" id="PTHR11895">
    <property type="entry name" value="TRANSAMIDASE"/>
    <property type="match status" value="1"/>
</dbReference>
<dbReference type="InterPro" id="IPR000120">
    <property type="entry name" value="Amidase"/>
</dbReference>
<dbReference type="SUPFAM" id="SSF75304">
    <property type="entry name" value="Amidase signature (AS) enzymes"/>
    <property type="match status" value="1"/>
</dbReference>
<dbReference type="Pfam" id="PF01425">
    <property type="entry name" value="Amidase"/>
    <property type="match status" value="1"/>
</dbReference>
<dbReference type="GO" id="GO:0003824">
    <property type="term" value="F:catalytic activity"/>
    <property type="evidence" value="ECO:0007669"/>
    <property type="project" value="InterPro"/>
</dbReference>
<organism evidence="2 3">
    <name type="scientific">Marimonas arenosa</name>
    <dbReference type="NCBI Taxonomy" id="1795305"/>
    <lineage>
        <taxon>Bacteria</taxon>
        <taxon>Pseudomonadati</taxon>
        <taxon>Pseudomonadota</taxon>
        <taxon>Alphaproteobacteria</taxon>
        <taxon>Rhodobacterales</taxon>
        <taxon>Paracoccaceae</taxon>
        <taxon>Marimonas</taxon>
    </lineage>
</organism>
<reference evidence="2" key="2">
    <citation type="submission" date="2023-02" db="EMBL/GenBank/DDBJ databases">
        <title>'Rhodoalgimonas zhirmunskyi' gen. nov., isolated from a red alga.</title>
        <authorList>
            <person name="Nedashkovskaya O.I."/>
            <person name="Otstavnykh N.Y."/>
            <person name="Bystritskaya E.P."/>
            <person name="Balabanova L.A."/>
            <person name="Isaeva M.P."/>
        </authorList>
    </citation>
    <scope>NUCLEOTIDE SEQUENCE</scope>
    <source>
        <strain evidence="2">KCTC 52189</strain>
    </source>
</reference>
<comment type="caution">
    <text evidence="2">The sequence shown here is derived from an EMBL/GenBank/DDBJ whole genome shotgun (WGS) entry which is preliminary data.</text>
</comment>
<proteinExistence type="predicted"/>
<name>A0AAE4B6D3_9RHOB</name>
<gene>
    <name evidence="2" type="ORF">NO357_20160</name>
</gene>
<dbReference type="AlphaFoldDB" id="A0AAE4B6D3"/>
<feature type="domain" description="Amidase" evidence="1">
    <location>
        <begin position="35"/>
        <end position="460"/>
    </location>
</feature>
<sequence length="484" mass="50953">MIEQDFPAFSGPELCRMEAHEVVALLRKRELSPSEVLAAARARVAAVDGVVNAMPVTCWERAEAAAGRLEGGEIGNPGWLAGLPIAIKDLTEVAGVRTTFGTRALADNVPETSDPLVERLEARGGIVVGKTNTPEFGAGGNTFNDVFGPTFNPWHTALNAGGSSGGAAASLATGEVWLSHGSDHGGSLRTPASFCGVVGLRPSPGRAGGASRDAGFFIEGVQGPMARSVMDCALFLDAMAGFEPRFPISYPAPERPFQEAVAQASDGGGLRIAFTPDLNGFSPVDGEVAEHLAGVMSRLERNGATVEETCPELPELERTYHTLRGLMWATTGRRIAPATRRHFKATLEENMAFGEALSVGDLCDAQLNRSAIFNNMLALFDRFDVLALPTVGCLPHDQSEEWVHEIGGRELGGYMDWLRFAFLSTVTGLPAISVPAGLGPRGLPVGLQLIGRPRGEAALLAAARSVELTVGGPLGPIDPVTRKG</sequence>
<protein>
    <submittedName>
        <fullName evidence="2">Amidase family protein</fullName>
    </submittedName>
</protein>
<dbReference type="Proteomes" id="UP001226762">
    <property type="component" value="Unassembled WGS sequence"/>
</dbReference>